<comment type="caution">
    <text evidence="3">The sequence shown here is derived from an EMBL/GenBank/DDBJ whole genome shotgun (WGS) entry which is preliminary data.</text>
</comment>
<dbReference type="Proteomes" id="UP001212841">
    <property type="component" value="Unassembled WGS sequence"/>
</dbReference>
<feature type="coiled-coil region" evidence="1">
    <location>
        <begin position="165"/>
        <end position="192"/>
    </location>
</feature>
<feature type="region of interest" description="Disordered" evidence="2">
    <location>
        <begin position="18"/>
        <end position="85"/>
    </location>
</feature>
<reference evidence="3" key="1">
    <citation type="submission" date="2020-05" db="EMBL/GenBank/DDBJ databases">
        <title>Phylogenomic resolution of chytrid fungi.</title>
        <authorList>
            <person name="Stajich J.E."/>
            <person name="Amses K."/>
            <person name="Simmons R."/>
            <person name="Seto K."/>
            <person name="Myers J."/>
            <person name="Bonds A."/>
            <person name="Quandt C.A."/>
            <person name="Barry K."/>
            <person name="Liu P."/>
            <person name="Grigoriev I."/>
            <person name="Longcore J.E."/>
            <person name="James T.Y."/>
        </authorList>
    </citation>
    <scope>NUCLEOTIDE SEQUENCE</scope>
    <source>
        <strain evidence="3">JEL0318</strain>
    </source>
</reference>
<evidence type="ECO:0000256" key="1">
    <source>
        <dbReference type="SAM" id="Coils"/>
    </source>
</evidence>
<proteinExistence type="predicted"/>
<keyword evidence="4" id="KW-1185">Reference proteome</keyword>
<evidence type="ECO:0000313" key="4">
    <source>
        <dbReference type="Proteomes" id="UP001212841"/>
    </source>
</evidence>
<feature type="compositionally biased region" description="Acidic residues" evidence="2">
    <location>
        <begin position="22"/>
        <end position="31"/>
    </location>
</feature>
<accession>A0AAD5SB63</accession>
<name>A0AAD5SB63_9FUNG</name>
<sequence length="618" mass="69043">MSILETLKDCDLDSLADALLDSGEEDTDEVTGPERAYSPSSDAGRSSSMETCSEIDEDHSHIHSSGTDMDSFERAPSPSFDEEEIDEDQINNYEVQYNVKELPEKEKLTAKVLEVIDRLYENYTPADFGDKGKLGEIVEGILAPLTETVAGFDMVKEYKRSQCIIGLLNIEVGDLEQELTKVKQEVVTVKRAASVRLPSRAPSPSISEYSEEKEDDEMEVDGGGPRTVTLVNRQRKKAGKGTNPKSKTSGKEKKRKRNKQTDSTFRAPATQKTCKGDPPPSGSHLPSDLPHSPNLPAADFVAVHDQPAAADFVAVPDKPAADTNDQPADEPADDFVAVPDKPDPNDSSLDGGPEPAPIPVTPTKPTRPVEVKEEYRDWIHFGIQKVNDRLHRIAVDYHTSRLEQVVVHFQMPDDCPYYGRYPKDLTTRWENLVDRWVQMERDAFSAIMYEASLYVELLRSQGQEDAVGKFKAAYAAAAEKHQKVLGKKMISLEKWVERWQAVYKLADGFGWKEKDGPTGPVKKRHPFIPGPGPSLLLVIKRQDLYLFGSGGHSLRDKDLYACLEFWRNARSAPPARVPELACLNPLLTRWITEGKAHALDYEYKVLKIRLEEKNRGGV</sequence>
<keyword evidence="1" id="KW-0175">Coiled coil</keyword>
<feature type="region of interest" description="Disordered" evidence="2">
    <location>
        <begin position="317"/>
        <end position="368"/>
    </location>
</feature>
<evidence type="ECO:0000256" key="2">
    <source>
        <dbReference type="SAM" id="MobiDB-lite"/>
    </source>
</evidence>
<dbReference type="EMBL" id="JADGJD010000560">
    <property type="protein sequence ID" value="KAJ3050047.1"/>
    <property type="molecule type" value="Genomic_DNA"/>
</dbReference>
<dbReference type="AlphaFoldDB" id="A0AAD5SB63"/>
<feature type="compositionally biased region" description="Polar residues" evidence="2">
    <location>
        <begin position="38"/>
        <end position="51"/>
    </location>
</feature>
<feature type="compositionally biased region" description="Acidic residues" evidence="2">
    <location>
        <begin position="209"/>
        <end position="220"/>
    </location>
</feature>
<gene>
    <name evidence="3" type="ORF">HK097_008977</name>
</gene>
<evidence type="ECO:0000313" key="3">
    <source>
        <dbReference type="EMBL" id="KAJ3050047.1"/>
    </source>
</evidence>
<organism evidence="3 4">
    <name type="scientific">Rhizophlyctis rosea</name>
    <dbReference type="NCBI Taxonomy" id="64517"/>
    <lineage>
        <taxon>Eukaryota</taxon>
        <taxon>Fungi</taxon>
        <taxon>Fungi incertae sedis</taxon>
        <taxon>Chytridiomycota</taxon>
        <taxon>Chytridiomycota incertae sedis</taxon>
        <taxon>Chytridiomycetes</taxon>
        <taxon>Rhizophlyctidales</taxon>
        <taxon>Rhizophlyctidaceae</taxon>
        <taxon>Rhizophlyctis</taxon>
    </lineage>
</organism>
<protein>
    <submittedName>
        <fullName evidence="3">Uncharacterized protein</fullName>
    </submittedName>
</protein>
<feature type="region of interest" description="Disordered" evidence="2">
    <location>
        <begin position="197"/>
        <end position="296"/>
    </location>
</feature>